<feature type="transmembrane region" description="Helical" evidence="1">
    <location>
        <begin position="306"/>
        <end position="330"/>
    </location>
</feature>
<gene>
    <name evidence="2" type="ORF">H8S20_00235</name>
</gene>
<feature type="transmembrane region" description="Helical" evidence="1">
    <location>
        <begin position="205"/>
        <end position="227"/>
    </location>
</feature>
<protein>
    <submittedName>
        <fullName evidence="2">YibE/F family protein</fullName>
    </submittedName>
</protein>
<comment type="caution">
    <text evidence="2">The sequence shown here is derived from an EMBL/GenBank/DDBJ whole genome shotgun (WGS) entry which is preliminary data.</text>
</comment>
<dbReference type="Pfam" id="PF07907">
    <property type="entry name" value="YibE_F"/>
    <property type="match status" value="1"/>
</dbReference>
<feature type="transmembrane region" description="Helical" evidence="1">
    <location>
        <begin position="180"/>
        <end position="198"/>
    </location>
</feature>
<dbReference type="RefSeq" id="WP_186859008.1">
    <property type="nucleotide sequence ID" value="NZ_JACOOO010000001.1"/>
</dbReference>
<dbReference type="PANTHER" id="PTHR41771">
    <property type="entry name" value="MEMBRANE PROTEIN-RELATED"/>
    <property type="match status" value="1"/>
</dbReference>
<keyword evidence="1" id="KW-0472">Membrane</keyword>
<keyword evidence="3" id="KW-1185">Reference proteome</keyword>
<evidence type="ECO:0000313" key="3">
    <source>
        <dbReference type="Proteomes" id="UP000596929"/>
    </source>
</evidence>
<name>A0ABR7D7V5_9CLOT</name>
<proteinExistence type="predicted"/>
<dbReference type="InterPro" id="IPR012507">
    <property type="entry name" value="YibE_F"/>
</dbReference>
<evidence type="ECO:0000256" key="1">
    <source>
        <dbReference type="SAM" id="Phobius"/>
    </source>
</evidence>
<dbReference type="PANTHER" id="PTHR41771:SF1">
    <property type="entry name" value="MEMBRANE PROTEIN"/>
    <property type="match status" value="1"/>
</dbReference>
<feature type="transmembrane region" description="Helical" evidence="1">
    <location>
        <begin position="7"/>
        <end position="29"/>
    </location>
</feature>
<accession>A0ABR7D7V5</accession>
<feature type="transmembrane region" description="Helical" evidence="1">
    <location>
        <begin position="154"/>
        <end position="174"/>
    </location>
</feature>
<keyword evidence="1" id="KW-0812">Transmembrane</keyword>
<keyword evidence="1" id="KW-1133">Transmembrane helix</keyword>
<reference evidence="2 3" key="1">
    <citation type="submission" date="2020-08" db="EMBL/GenBank/DDBJ databases">
        <title>Genome public.</title>
        <authorList>
            <person name="Liu C."/>
            <person name="Sun Q."/>
        </authorList>
    </citation>
    <scope>NUCLEOTIDE SEQUENCE [LARGE SCALE GENOMIC DNA]</scope>
    <source>
        <strain evidence="2 3">NSJ-6</strain>
    </source>
</reference>
<sequence>MNKFKSDAIMIIITILFSIAIFLCSKNIYSGGFIADKLSKNVEYCKATVTSIINESLEKDQYLNNVQIGAQTISLEISSGDLKGNEYEIVNRISRLYNYKVNEGTKVIVGIYRKDGEISDLSIYSYDRSGALIGIISIFLAVIIIIGGIRGLKAIVSLIFTIVSIIYLMIPLMLRGVSPIFSAIIIAILSVVITMILISGKSKKTIVAILGTILGVIISGTIALVFGKLAHLSGITMEDAESIMYIAEGTGLKVTGIMFAGILVASLGAVMDVAMSISSSVFEIYQINPNRSSKELFISGMNIGRDVIGTMANTLILAFAGGSLTTLLMIFTSSMTADQLFNIDIVGTEIIQGVAGSIGIVLTVPITALIASYLYKSEIRNKHKNYKVVKS</sequence>
<feature type="transmembrane region" description="Helical" evidence="1">
    <location>
        <begin position="350"/>
        <end position="375"/>
    </location>
</feature>
<dbReference type="Proteomes" id="UP000596929">
    <property type="component" value="Unassembled WGS sequence"/>
</dbReference>
<evidence type="ECO:0000313" key="2">
    <source>
        <dbReference type="EMBL" id="MBC5627312.1"/>
    </source>
</evidence>
<feature type="transmembrane region" description="Helical" evidence="1">
    <location>
        <begin position="129"/>
        <end position="147"/>
    </location>
</feature>
<organism evidence="2 3">
    <name type="scientific">Clostridium hominis</name>
    <dbReference type="NCBI Taxonomy" id="2763036"/>
    <lineage>
        <taxon>Bacteria</taxon>
        <taxon>Bacillati</taxon>
        <taxon>Bacillota</taxon>
        <taxon>Clostridia</taxon>
        <taxon>Eubacteriales</taxon>
        <taxon>Clostridiaceae</taxon>
        <taxon>Clostridium</taxon>
    </lineage>
</organism>
<dbReference type="EMBL" id="JACOOO010000001">
    <property type="protein sequence ID" value="MBC5627312.1"/>
    <property type="molecule type" value="Genomic_DNA"/>
</dbReference>